<name>A0ABY5APB6_9CYAN</name>
<dbReference type="RefSeq" id="WP_252662694.1">
    <property type="nucleotide sequence ID" value="NZ_CP098611.1"/>
</dbReference>
<evidence type="ECO:0000313" key="5">
    <source>
        <dbReference type="Proteomes" id="UP001056708"/>
    </source>
</evidence>
<dbReference type="Proteomes" id="UP001056708">
    <property type="component" value="Chromosome"/>
</dbReference>
<dbReference type="PROSITE" id="PS51186">
    <property type="entry name" value="GNAT"/>
    <property type="match status" value="1"/>
</dbReference>
<sequence length="181" mass="20718">MTSLVLQPLTPEQLESILHLDQVCFGGLWSQDGYQRELDSPNSILLGIQKPEQPDPLLALGCLWAILDEAHLTILAVHPDYRRRGLGQLMLWGLLWAARERQLSRATLEVNANNQAARSLYEQFGFREAGRRRGYYSNGDDALILWLSGLQNSNFLQKLEQWDRHIQHRMATWGGKILKPC</sequence>
<dbReference type="EC" id="2.3.1.-" evidence="4"/>
<dbReference type="CDD" id="cd04301">
    <property type="entry name" value="NAT_SF"/>
    <property type="match status" value="1"/>
</dbReference>
<dbReference type="Pfam" id="PF00583">
    <property type="entry name" value="Acetyltransf_1"/>
    <property type="match status" value="1"/>
</dbReference>
<evidence type="ECO:0000256" key="2">
    <source>
        <dbReference type="ARBA" id="ARBA00023315"/>
    </source>
</evidence>
<gene>
    <name evidence="4" type="ORF">NEA10_17870</name>
</gene>
<organism evidence="4 5">
    <name type="scientific">Phormidium yuhuli AB48</name>
    <dbReference type="NCBI Taxonomy" id="2940671"/>
    <lineage>
        <taxon>Bacteria</taxon>
        <taxon>Bacillati</taxon>
        <taxon>Cyanobacteriota</taxon>
        <taxon>Cyanophyceae</taxon>
        <taxon>Oscillatoriophycideae</taxon>
        <taxon>Oscillatoriales</taxon>
        <taxon>Oscillatoriaceae</taxon>
        <taxon>Phormidium</taxon>
        <taxon>Phormidium yuhuli</taxon>
    </lineage>
</organism>
<feature type="domain" description="N-acetyltransferase" evidence="3">
    <location>
        <begin position="4"/>
        <end position="150"/>
    </location>
</feature>
<protein>
    <submittedName>
        <fullName evidence="4">GNAT family N-acetyltransferase</fullName>
        <ecNumber evidence="4">2.3.1.-</ecNumber>
    </submittedName>
</protein>
<dbReference type="PANTHER" id="PTHR43420:SF44">
    <property type="entry name" value="ACETYLTRANSFERASE YPEA"/>
    <property type="match status" value="1"/>
</dbReference>
<dbReference type="PANTHER" id="PTHR43420">
    <property type="entry name" value="ACETYLTRANSFERASE"/>
    <property type="match status" value="1"/>
</dbReference>
<dbReference type="InterPro" id="IPR000182">
    <property type="entry name" value="GNAT_dom"/>
</dbReference>
<reference evidence="4" key="1">
    <citation type="submission" date="2022-06" db="EMBL/GenBank/DDBJ databases">
        <title>Genome sequence of Phormidium yuhuli AB48 isolated from an industrial photobioreactor environment.</title>
        <authorList>
            <person name="Qiu Y."/>
            <person name="Noonan A.J.C."/>
            <person name="Dofher K."/>
            <person name="Koch M."/>
            <person name="Kieft B."/>
            <person name="Lin X."/>
            <person name="Ziels R.M."/>
            <person name="Hallam S.J."/>
        </authorList>
    </citation>
    <scope>NUCLEOTIDE SEQUENCE</scope>
    <source>
        <strain evidence="4">AB48</strain>
    </source>
</reference>
<evidence type="ECO:0000259" key="3">
    <source>
        <dbReference type="PROSITE" id="PS51186"/>
    </source>
</evidence>
<dbReference type="InterPro" id="IPR050680">
    <property type="entry name" value="YpeA/RimI_acetyltransf"/>
</dbReference>
<keyword evidence="2 4" id="KW-0012">Acyltransferase</keyword>
<keyword evidence="5" id="KW-1185">Reference proteome</keyword>
<dbReference type="InterPro" id="IPR016181">
    <property type="entry name" value="Acyl_CoA_acyltransferase"/>
</dbReference>
<accession>A0ABY5APB6</accession>
<evidence type="ECO:0000256" key="1">
    <source>
        <dbReference type="ARBA" id="ARBA00022679"/>
    </source>
</evidence>
<evidence type="ECO:0000313" key="4">
    <source>
        <dbReference type="EMBL" id="USR90670.1"/>
    </source>
</evidence>
<dbReference type="SUPFAM" id="SSF55729">
    <property type="entry name" value="Acyl-CoA N-acyltransferases (Nat)"/>
    <property type="match status" value="1"/>
</dbReference>
<dbReference type="Gene3D" id="3.40.630.30">
    <property type="match status" value="1"/>
</dbReference>
<proteinExistence type="predicted"/>
<dbReference type="EMBL" id="CP098611">
    <property type="protein sequence ID" value="USR90670.1"/>
    <property type="molecule type" value="Genomic_DNA"/>
</dbReference>
<dbReference type="GO" id="GO:0016746">
    <property type="term" value="F:acyltransferase activity"/>
    <property type="evidence" value="ECO:0007669"/>
    <property type="project" value="UniProtKB-KW"/>
</dbReference>
<keyword evidence="1 4" id="KW-0808">Transferase</keyword>